<dbReference type="EMBL" id="JARJCM010000111">
    <property type="protein sequence ID" value="KAJ7028571.1"/>
    <property type="molecule type" value="Genomic_DNA"/>
</dbReference>
<feature type="transmembrane region" description="Helical" evidence="1">
    <location>
        <begin position="134"/>
        <end position="156"/>
    </location>
</feature>
<name>A0AAD6SKI6_9AGAR</name>
<keyword evidence="1" id="KW-1133">Transmembrane helix</keyword>
<evidence type="ECO:0000313" key="2">
    <source>
        <dbReference type="EMBL" id="KAJ7028571.1"/>
    </source>
</evidence>
<reference evidence="2" key="1">
    <citation type="submission" date="2023-03" db="EMBL/GenBank/DDBJ databases">
        <title>Massive genome expansion in bonnet fungi (Mycena s.s.) driven by repeated elements and novel gene families across ecological guilds.</title>
        <authorList>
            <consortium name="Lawrence Berkeley National Laboratory"/>
            <person name="Harder C.B."/>
            <person name="Miyauchi S."/>
            <person name="Viragh M."/>
            <person name="Kuo A."/>
            <person name="Thoen E."/>
            <person name="Andreopoulos B."/>
            <person name="Lu D."/>
            <person name="Skrede I."/>
            <person name="Drula E."/>
            <person name="Henrissat B."/>
            <person name="Morin E."/>
            <person name="Kohler A."/>
            <person name="Barry K."/>
            <person name="LaButti K."/>
            <person name="Morin E."/>
            <person name="Salamov A."/>
            <person name="Lipzen A."/>
            <person name="Mereny Z."/>
            <person name="Hegedus B."/>
            <person name="Baldrian P."/>
            <person name="Stursova M."/>
            <person name="Weitz H."/>
            <person name="Taylor A."/>
            <person name="Grigoriev I.V."/>
            <person name="Nagy L.G."/>
            <person name="Martin F."/>
            <person name="Kauserud H."/>
        </authorList>
    </citation>
    <scope>NUCLEOTIDE SEQUENCE</scope>
    <source>
        <strain evidence="2">CBHHK200</strain>
    </source>
</reference>
<comment type="caution">
    <text evidence="2">The sequence shown here is derived from an EMBL/GenBank/DDBJ whole genome shotgun (WGS) entry which is preliminary data.</text>
</comment>
<organism evidence="2 3">
    <name type="scientific">Mycena alexandri</name>
    <dbReference type="NCBI Taxonomy" id="1745969"/>
    <lineage>
        <taxon>Eukaryota</taxon>
        <taxon>Fungi</taxon>
        <taxon>Dikarya</taxon>
        <taxon>Basidiomycota</taxon>
        <taxon>Agaricomycotina</taxon>
        <taxon>Agaricomycetes</taxon>
        <taxon>Agaricomycetidae</taxon>
        <taxon>Agaricales</taxon>
        <taxon>Marasmiineae</taxon>
        <taxon>Mycenaceae</taxon>
        <taxon>Mycena</taxon>
    </lineage>
</organism>
<sequence length="157" mass="17847">MLCVRVFWLSRHLSIQLYIRRRAPTHSLGWLHFSSVHFVSARICIFFLLAFLLSSLSRLFFLRFSPLPHPHPHPHLPLPHPHPLPSTLSPSPFPSTSPSLTTPNRYPSIHPSIHYVFPTATPLPPRPTGAAHVFLPWHLALGALCLLLWDSCLLLWG</sequence>
<gene>
    <name evidence="2" type="ORF">C8F04DRAFT_1119112</name>
</gene>
<evidence type="ECO:0000313" key="3">
    <source>
        <dbReference type="Proteomes" id="UP001218188"/>
    </source>
</evidence>
<keyword evidence="3" id="KW-1185">Reference proteome</keyword>
<keyword evidence="1" id="KW-0812">Transmembrane</keyword>
<proteinExistence type="predicted"/>
<evidence type="ECO:0000256" key="1">
    <source>
        <dbReference type="SAM" id="Phobius"/>
    </source>
</evidence>
<dbReference type="AlphaFoldDB" id="A0AAD6SKI6"/>
<protein>
    <submittedName>
        <fullName evidence="2">Uncharacterized protein</fullName>
    </submittedName>
</protein>
<dbReference type="Proteomes" id="UP001218188">
    <property type="component" value="Unassembled WGS sequence"/>
</dbReference>
<accession>A0AAD6SKI6</accession>
<keyword evidence="1" id="KW-0472">Membrane</keyword>